<dbReference type="EMBL" id="SWLG01000004">
    <property type="protein sequence ID" value="TLS38003.1"/>
    <property type="molecule type" value="Genomic_DNA"/>
</dbReference>
<dbReference type="Proteomes" id="UP000308230">
    <property type="component" value="Unassembled WGS sequence"/>
</dbReference>
<dbReference type="Gene3D" id="3.60.15.10">
    <property type="entry name" value="Ribonuclease Z/Hydroxyacylglutathione hydrolase-like"/>
    <property type="match status" value="1"/>
</dbReference>
<evidence type="ECO:0000259" key="1">
    <source>
        <dbReference type="SMART" id="SM00849"/>
    </source>
</evidence>
<organism evidence="2 3">
    <name type="scientific">Exobacillus caeni</name>
    <dbReference type="NCBI Taxonomy" id="2574798"/>
    <lineage>
        <taxon>Bacteria</taxon>
        <taxon>Bacillati</taxon>
        <taxon>Bacillota</taxon>
        <taxon>Bacilli</taxon>
        <taxon>Bacillales</taxon>
        <taxon>Guptibacillaceae</taxon>
        <taxon>Exobacillus</taxon>
    </lineage>
</organism>
<dbReference type="PANTHER" id="PTHR30619">
    <property type="entry name" value="DNA INTERNALIZATION/COMPETENCE PROTEIN COMEC/REC2"/>
    <property type="match status" value="1"/>
</dbReference>
<accession>A0A5R9FAV0</accession>
<dbReference type="Pfam" id="PF00753">
    <property type="entry name" value="Lactamase_B"/>
    <property type="match status" value="1"/>
</dbReference>
<comment type="caution">
    <text evidence="2">The sequence shown here is derived from an EMBL/GenBank/DDBJ whole genome shotgun (WGS) entry which is preliminary data.</text>
</comment>
<sequence length="289" mass="32486">MLEVSEMNLNKMIFLSTFIFMLLVPFENVNGNHEESLFIHFIDVGQADSILVQTLNGRTMLIDAGDNQDGKRVTAYLKKRGITRLDYLIATHPHHDHIGGMDSIIKSFTIGKLLMPEVSHDTKFYSDLIKAATQKGLHIEQAKEGKRFSLAPGISVHILSPDKSKYHLLNDYSAVIKVTHHKNKFLLMADAGFAVERQLLRKHKDIQADVLKIGHHGANTATSSSFLKKVNPDYAVVSVGKDNPYHYPDNEVLQRVNQRRIPMYRTDQIGSIIAKSNGKAISFTSQLKP</sequence>
<keyword evidence="3" id="KW-1185">Reference proteome</keyword>
<dbReference type="InterPro" id="IPR035681">
    <property type="entry name" value="ComA-like_MBL"/>
</dbReference>
<proteinExistence type="predicted"/>
<evidence type="ECO:0000313" key="2">
    <source>
        <dbReference type="EMBL" id="TLS38003.1"/>
    </source>
</evidence>
<dbReference type="CDD" id="cd07731">
    <property type="entry name" value="ComA-like_MBL-fold"/>
    <property type="match status" value="1"/>
</dbReference>
<dbReference type="SMART" id="SM00849">
    <property type="entry name" value="Lactamase_B"/>
    <property type="match status" value="1"/>
</dbReference>
<feature type="domain" description="Metallo-beta-lactamase" evidence="1">
    <location>
        <begin position="46"/>
        <end position="241"/>
    </location>
</feature>
<dbReference type="InterPro" id="IPR036866">
    <property type="entry name" value="RibonucZ/Hydroxyglut_hydro"/>
</dbReference>
<reference evidence="2 3" key="1">
    <citation type="submission" date="2019-04" db="EMBL/GenBank/DDBJ databases">
        <title>Bacillus caeni sp. nov., a bacterium isolated from mangrove sediment.</title>
        <authorList>
            <person name="Huang H."/>
            <person name="Mo K."/>
            <person name="Hu Y."/>
        </authorList>
    </citation>
    <scope>NUCLEOTIDE SEQUENCE [LARGE SCALE GENOMIC DNA]</scope>
    <source>
        <strain evidence="2 3">HB172195</strain>
    </source>
</reference>
<dbReference type="SUPFAM" id="SSF56281">
    <property type="entry name" value="Metallo-hydrolase/oxidoreductase"/>
    <property type="match status" value="1"/>
</dbReference>
<name>A0A5R9FAV0_9BACL</name>
<gene>
    <name evidence="2" type="ORF">FCL54_05505</name>
</gene>
<dbReference type="GO" id="GO:0016787">
    <property type="term" value="F:hydrolase activity"/>
    <property type="evidence" value="ECO:0007669"/>
    <property type="project" value="UniProtKB-KW"/>
</dbReference>
<dbReference type="InterPro" id="IPR001279">
    <property type="entry name" value="Metallo-B-lactamas"/>
</dbReference>
<dbReference type="InterPro" id="IPR052159">
    <property type="entry name" value="Competence_DNA_uptake"/>
</dbReference>
<protein>
    <submittedName>
        <fullName evidence="2">MBL fold metallo-hydrolase</fullName>
    </submittedName>
</protein>
<dbReference type="AlphaFoldDB" id="A0A5R9FAV0"/>
<dbReference type="PANTHER" id="PTHR30619:SF7">
    <property type="entry name" value="BETA-LACTAMASE DOMAIN PROTEIN"/>
    <property type="match status" value="1"/>
</dbReference>
<evidence type="ECO:0000313" key="3">
    <source>
        <dbReference type="Proteomes" id="UP000308230"/>
    </source>
</evidence>
<keyword evidence="2" id="KW-0378">Hydrolase</keyword>
<dbReference type="OrthoDB" id="9761531at2"/>